<evidence type="ECO:0000313" key="6">
    <source>
        <dbReference type="EMBL" id="HIJ99746.1"/>
    </source>
</evidence>
<dbReference type="PANTHER" id="PTHR43488">
    <property type="entry name" value="GLUTAMATE-PYRUVATE AMINOTRANSFERASE ALAA"/>
    <property type="match status" value="1"/>
</dbReference>
<evidence type="ECO:0000259" key="5">
    <source>
        <dbReference type="Pfam" id="PF00155"/>
    </source>
</evidence>
<dbReference type="EMBL" id="DVAD01000015">
    <property type="protein sequence ID" value="HIJ99746.1"/>
    <property type="molecule type" value="Genomic_DNA"/>
</dbReference>
<dbReference type="NCBIfam" id="NF006230">
    <property type="entry name" value="PRK08363.1"/>
    <property type="match status" value="1"/>
</dbReference>
<dbReference type="InterPro" id="IPR004839">
    <property type="entry name" value="Aminotransferase_I/II_large"/>
</dbReference>
<keyword evidence="4" id="KW-0663">Pyridoxal phosphate</keyword>
<comment type="caution">
    <text evidence="6">The sequence shown here is derived from an EMBL/GenBank/DDBJ whole genome shotgun (WGS) entry which is preliminary data.</text>
</comment>
<dbReference type="GO" id="GO:0008483">
    <property type="term" value="F:transaminase activity"/>
    <property type="evidence" value="ECO:0007669"/>
    <property type="project" value="UniProtKB-KW"/>
</dbReference>
<dbReference type="Gene3D" id="3.40.640.10">
    <property type="entry name" value="Type I PLP-dependent aspartate aminotransferase-like (Major domain)"/>
    <property type="match status" value="1"/>
</dbReference>
<evidence type="ECO:0000256" key="2">
    <source>
        <dbReference type="ARBA" id="ARBA00022576"/>
    </source>
</evidence>
<proteinExistence type="predicted"/>
<dbReference type="InterPro" id="IPR015421">
    <property type="entry name" value="PyrdxlP-dep_Trfase_major"/>
</dbReference>
<gene>
    <name evidence="6" type="ORF">H1011_02895</name>
</gene>
<dbReference type="GO" id="GO:0030170">
    <property type="term" value="F:pyridoxal phosphate binding"/>
    <property type="evidence" value="ECO:0007669"/>
    <property type="project" value="InterPro"/>
</dbReference>
<evidence type="ECO:0000313" key="7">
    <source>
        <dbReference type="Proteomes" id="UP000604391"/>
    </source>
</evidence>
<evidence type="ECO:0000256" key="3">
    <source>
        <dbReference type="ARBA" id="ARBA00022679"/>
    </source>
</evidence>
<feature type="domain" description="Aminotransferase class I/classII large" evidence="5">
    <location>
        <begin position="30"/>
        <end position="388"/>
    </location>
</feature>
<dbReference type="GO" id="GO:0006520">
    <property type="term" value="P:amino acid metabolic process"/>
    <property type="evidence" value="ECO:0007669"/>
    <property type="project" value="InterPro"/>
</dbReference>
<dbReference type="Proteomes" id="UP000604391">
    <property type="component" value="Unassembled WGS sequence"/>
</dbReference>
<dbReference type="InterPro" id="IPR051926">
    <property type="entry name" value="Ala_Aminotransferase"/>
</dbReference>
<evidence type="ECO:0000256" key="1">
    <source>
        <dbReference type="ARBA" id="ARBA00001933"/>
    </source>
</evidence>
<dbReference type="Pfam" id="PF00155">
    <property type="entry name" value="Aminotran_1_2"/>
    <property type="match status" value="1"/>
</dbReference>
<protein>
    <submittedName>
        <fullName evidence="6">Aminotransferase class I/II-fold pyridoxal phosphate-dependent enzyme</fullName>
    </submittedName>
</protein>
<dbReference type="AlphaFoldDB" id="A0A832UQ52"/>
<reference evidence="6 7" key="1">
    <citation type="journal article" name="Nat. Commun.">
        <title>Undinarchaeota illuminate DPANN phylogeny and the impact of gene transfer on archaeal evolution.</title>
        <authorList>
            <person name="Dombrowski N."/>
            <person name="Williams T.A."/>
            <person name="Sun J."/>
            <person name="Woodcroft B.J."/>
            <person name="Lee J.H."/>
            <person name="Minh B.Q."/>
            <person name="Rinke C."/>
            <person name="Spang A."/>
        </authorList>
    </citation>
    <scope>NUCLEOTIDE SEQUENCE [LARGE SCALE GENOMIC DNA]</scope>
    <source>
        <strain evidence="6">MAG_bin17</strain>
    </source>
</reference>
<dbReference type="InterPro" id="IPR015422">
    <property type="entry name" value="PyrdxlP-dep_Trfase_small"/>
</dbReference>
<name>A0A832UQ52_9ARCH</name>
<dbReference type="PIRSF" id="PIRSF000517">
    <property type="entry name" value="Tyr_transaminase"/>
    <property type="match status" value="1"/>
</dbReference>
<dbReference type="Gene3D" id="3.90.1150.10">
    <property type="entry name" value="Aspartate Aminotransferase, domain 1"/>
    <property type="match status" value="1"/>
</dbReference>
<comment type="cofactor">
    <cofactor evidence="1">
        <name>pyridoxal 5'-phosphate</name>
        <dbReference type="ChEBI" id="CHEBI:597326"/>
    </cofactor>
</comment>
<dbReference type="PANTHER" id="PTHR43488:SF2">
    <property type="entry name" value="GLUTAMATE-PYRUVATE AMINOTRANSFERASE ALAA"/>
    <property type="match status" value="1"/>
</dbReference>
<keyword evidence="2 6" id="KW-0032">Aminotransferase</keyword>
<dbReference type="SUPFAM" id="SSF53383">
    <property type="entry name" value="PLP-dependent transferases"/>
    <property type="match status" value="1"/>
</dbReference>
<dbReference type="InterPro" id="IPR015424">
    <property type="entry name" value="PyrdxlP-dep_Trfase"/>
</dbReference>
<evidence type="ECO:0000256" key="4">
    <source>
        <dbReference type="ARBA" id="ARBA00022898"/>
    </source>
</evidence>
<keyword evidence="7" id="KW-1185">Reference proteome</keyword>
<organism evidence="6 7">
    <name type="scientific">Candidatus Undinarchaeum marinum</name>
    <dbReference type="NCBI Taxonomy" id="2756141"/>
    <lineage>
        <taxon>Archaea</taxon>
        <taxon>Candidatus Undinarchaeota</taxon>
        <taxon>Candidatus Undinarchaeia</taxon>
        <taxon>Candidatus Undinarchaeales</taxon>
        <taxon>Candidatus Undinarchaeaceae</taxon>
        <taxon>Candidatus Undinarchaeum</taxon>
    </lineage>
</organism>
<dbReference type="InterPro" id="IPR005958">
    <property type="entry name" value="TyrNic_aminoTrfase"/>
</dbReference>
<sequence>MDINKRIDGMTYAIREIVVNAREVEKEGHDVLKLNIGDPNKYDFDTPDFLKQALADAALGGNNYYGDSEGIPAVCEAIANREKKYKNIDIAPEQYLPTSGASEGMNMVFASLVGSGDNVVMPGPSYPLYISLTNFYGGSPREYRTIEEEGWQPDIDDIRSKVNENTKAIVVINPNNPTGALYPEKLLKEITDIAAENDVPIICDEIYDLIVFDKKFVSTASLADDVNFIVIGGLSKVYFAPGWRIGYMGFKGPDDEINKLKEACYKMARGRLSTNTPAQLALKTAMESDHSYLNDYLPKLKERAKFSFKRLNEIEGISVTEAHGAMYMFPKIELESYKGRDKQFVLDLLKEKHVLTVQGSGFGEQYGGDHFRIVFLPPMETLANAFDKLEDFCKSKK</sequence>
<accession>A0A832UQ52</accession>
<keyword evidence="3" id="KW-0808">Transferase</keyword>
<dbReference type="CDD" id="cd00609">
    <property type="entry name" value="AAT_like"/>
    <property type="match status" value="1"/>
</dbReference>